<feature type="domain" description="Methyltransferase" evidence="1">
    <location>
        <begin position="50"/>
        <end position="147"/>
    </location>
</feature>
<dbReference type="AlphaFoldDB" id="A0A5A5TFL1"/>
<dbReference type="InterPro" id="IPR041698">
    <property type="entry name" value="Methyltransf_25"/>
</dbReference>
<dbReference type="Proteomes" id="UP000322530">
    <property type="component" value="Unassembled WGS sequence"/>
</dbReference>
<evidence type="ECO:0000313" key="3">
    <source>
        <dbReference type="Proteomes" id="UP000322530"/>
    </source>
</evidence>
<dbReference type="CDD" id="cd02440">
    <property type="entry name" value="AdoMet_MTases"/>
    <property type="match status" value="1"/>
</dbReference>
<keyword evidence="2" id="KW-0489">Methyltransferase</keyword>
<keyword evidence="2" id="KW-0808">Transferase</keyword>
<dbReference type="GO" id="GO:0032259">
    <property type="term" value="P:methylation"/>
    <property type="evidence" value="ECO:0007669"/>
    <property type="project" value="UniProtKB-KW"/>
</dbReference>
<protein>
    <submittedName>
        <fullName evidence="2">Methyltransferase type 12</fullName>
    </submittedName>
</protein>
<dbReference type="OrthoDB" id="9800454at2"/>
<gene>
    <name evidence="2" type="ORF">KDI_39250</name>
</gene>
<dbReference type="Gene3D" id="3.40.50.150">
    <property type="entry name" value="Vaccinia Virus protein VP39"/>
    <property type="match status" value="1"/>
</dbReference>
<organism evidence="2 3">
    <name type="scientific">Dictyobacter arantiisoli</name>
    <dbReference type="NCBI Taxonomy" id="2014874"/>
    <lineage>
        <taxon>Bacteria</taxon>
        <taxon>Bacillati</taxon>
        <taxon>Chloroflexota</taxon>
        <taxon>Ktedonobacteria</taxon>
        <taxon>Ktedonobacterales</taxon>
        <taxon>Dictyobacteraceae</taxon>
        <taxon>Dictyobacter</taxon>
    </lineage>
</organism>
<reference evidence="2 3" key="1">
    <citation type="submission" date="2019-01" db="EMBL/GenBank/DDBJ databases">
        <title>Draft genome sequence of Dictyobacter sp. Uno17.</title>
        <authorList>
            <person name="Wang C.M."/>
            <person name="Zheng Y."/>
            <person name="Sakai Y."/>
            <person name="Abe K."/>
            <person name="Yokota A."/>
            <person name="Yabe S."/>
        </authorList>
    </citation>
    <scope>NUCLEOTIDE SEQUENCE [LARGE SCALE GENOMIC DNA]</scope>
    <source>
        <strain evidence="2 3">Uno17</strain>
    </source>
</reference>
<sequence>MSNIEQEHWKESSSEIFIDLGEAFTPWRESLRQMFIDLTPAQKDEAFTFVELGCGQGWLTETLLQHFPHARAIALDGSNLMLQQSQERLSAFKDRVEFHLFKLEESEWLSQLQDIRYIISCLVIHHLDGAGKKNLFHALFDKLQPHGGLIIADLVAPTSEPGRRQMANAWDREVRRRSLELTGNLQAYEKFLSEEWNYYNYLDDPIDMPSKIFEQLQWLQEAGFKDIDVFWAIAGHTLYGGYK</sequence>
<dbReference type="RefSeq" id="WP_149403248.1">
    <property type="nucleotide sequence ID" value="NZ_BIXY01000068.1"/>
</dbReference>
<dbReference type="InterPro" id="IPR029063">
    <property type="entry name" value="SAM-dependent_MTases_sf"/>
</dbReference>
<dbReference type="Pfam" id="PF13649">
    <property type="entry name" value="Methyltransf_25"/>
    <property type="match status" value="1"/>
</dbReference>
<comment type="caution">
    <text evidence="2">The sequence shown here is derived from an EMBL/GenBank/DDBJ whole genome shotgun (WGS) entry which is preliminary data.</text>
</comment>
<keyword evidence="3" id="KW-1185">Reference proteome</keyword>
<accession>A0A5A5TFL1</accession>
<evidence type="ECO:0000313" key="2">
    <source>
        <dbReference type="EMBL" id="GCF10361.1"/>
    </source>
</evidence>
<name>A0A5A5TFL1_9CHLR</name>
<proteinExistence type="predicted"/>
<evidence type="ECO:0000259" key="1">
    <source>
        <dbReference type="Pfam" id="PF13649"/>
    </source>
</evidence>
<dbReference type="EMBL" id="BIXY01000068">
    <property type="protein sequence ID" value="GCF10361.1"/>
    <property type="molecule type" value="Genomic_DNA"/>
</dbReference>
<dbReference type="SUPFAM" id="SSF53335">
    <property type="entry name" value="S-adenosyl-L-methionine-dependent methyltransferases"/>
    <property type="match status" value="1"/>
</dbReference>
<dbReference type="GO" id="GO:0008168">
    <property type="term" value="F:methyltransferase activity"/>
    <property type="evidence" value="ECO:0007669"/>
    <property type="project" value="UniProtKB-KW"/>
</dbReference>